<dbReference type="Proteomes" id="UP000196640">
    <property type="component" value="Unassembled WGS sequence"/>
</dbReference>
<dbReference type="Pfam" id="PF13440">
    <property type="entry name" value="Polysacc_synt_3"/>
    <property type="match status" value="1"/>
</dbReference>
<keyword evidence="4 6" id="KW-1133">Transmembrane helix</keyword>
<evidence type="ECO:0000313" key="8">
    <source>
        <dbReference type="Proteomes" id="UP000196640"/>
    </source>
</evidence>
<evidence type="ECO:0000256" key="5">
    <source>
        <dbReference type="ARBA" id="ARBA00023136"/>
    </source>
</evidence>
<feature type="transmembrane region" description="Helical" evidence="6">
    <location>
        <begin position="182"/>
        <end position="203"/>
    </location>
</feature>
<evidence type="ECO:0000256" key="3">
    <source>
        <dbReference type="ARBA" id="ARBA00022692"/>
    </source>
</evidence>
<feature type="transmembrane region" description="Helical" evidence="6">
    <location>
        <begin position="90"/>
        <end position="115"/>
    </location>
</feature>
<dbReference type="AlphaFoldDB" id="A0A212ARS5"/>
<keyword evidence="5 6" id="KW-0472">Membrane</keyword>
<evidence type="ECO:0000256" key="1">
    <source>
        <dbReference type="ARBA" id="ARBA00004651"/>
    </source>
</evidence>
<name>A0A212ARS5_9RHOB</name>
<feature type="transmembrane region" description="Helical" evidence="6">
    <location>
        <begin position="397"/>
        <end position="417"/>
    </location>
</feature>
<feature type="transmembrane region" description="Helical" evidence="6">
    <location>
        <begin position="340"/>
        <end position="365"/>
    </location>
</feature>
<reference evidence="7 8" key="1">
    <citation type="submission" date="2016-11" db="EMBL/GenBank/DDBJ databases">
        <title>Comparison of Traditional DNA-DNA Hybridization with In Silico Genomic Analysis.</title>
        <authorList>
            <person name="Nicholson A.C."/>
            <person name="Sammons S."/>
            <person name="Humrighouse B.W."/>
            <person name="Graziano J."/>
            <person name="Lasker B."/>
            <person name="Whitney A.M."/>
            <person name="Mcquiston J.R."/>
        </authorList>
    </citation>
    <scope>NUCLEOTIDE SEQUENCE [LARGE SCALE GENOMIC DNA]</scope>
    <source>
        <strain evidence="7 8">H2381</strain>
    </source>
</reference>
<keyword evidence="3 6" id="KW-0812">Transmembrane</keyword>
<dbReference type="EMBL" id="NIPX01000010">
    <property type="protein sequence ID" value="OWJ84056.1"/>
    <property type="molecule type" value="Genomic_DNA"/>
</dbReference>
<gene>
    <name evidence="7" type="ORF">CDV52_09190</name>
</gene>
<proteinExistence type="predicted"/>
<dbReference type="InterPro" id="IPR050833">
    <property type="entry name" value="Poly_Biosynth_Transport"/>
</dbReference>
<protein>
    <recommendedName>
        <fullName evidence="9">Polysaccharide biosynthesis protein</fullName>
    </recommendedName>
</protein>
<accession>A0A212ARS5</accession>
<evidence type="ECO:0000256" key="6">
    <source>
        <dbReference type="SAM" id="Phobius"/>
    </source>
</evidence>
<dbReference type="PANTHER" id="PTHR30250">
    <property type="entry name" value="PST FAMILY PREDICTED COLANIC ACID TRANSPORTER"/>
    <property type="match status" value="1"/>
</dbReference>
<evidence type="ECO:0008006" key="9">
    <source>
        <dbReference type="Google" id="ProtNLM"/>
    </source>
</evidence>
<keyword evidence="2" id="KW-1003">Cell membrane</keyword>
<dbReference type="PANTHER" id="PTHR30250:SF26">
    <property type="entry name" value="PSMA PROTEIN"/>
    <property type="match status" value="1"/>
</dbReference>
<evidence type="ECO:0000313" key="7">
    <source>
        <dbReference type="EMBL" id="OWJ84056.1"/>
    </source>
</evidence>
<feature type="transmembrane region" description="Helical" evidence="6">
    <location>
        <begin position="45"/>
        <end position="70"/>
    </location>
</feature>
<evidence type="ECO:0000256" key="2">
    <source>
        <dbReference type="ARBA" id="ARBA00022475"/>
    </source>
</evidence>
<dbReference type="RefSeq" id="WP_088233609.1">
    <property type="nucleotide sequence ID" value="NZ_NIPX01000010.1"/>
</dbReference>
<feature type="transmembrane region" description="Helical" evidence="6">
    <location>
        <begin position="314"/>
        <end position="334"/>
    </location>
</feature>
<feature type="transmembrane region" description="Helical" evidence="6">
    <location>
        <begin position="12"/>
        <end position="33"/>
    </location>
</feature>
<comment type="subcellular location">
    <subcellularLocation>
        <location evidence="1">Cell membrane</location>
        <topology evidence="1">Multi-pass membrane protein</topology>
    </subcellularLocation>
</comment>
<sequence length="439" mass="48777">MSKNRFNLKKNILNQFFSFSVSLILTFLTYRILINRSGIEAVGTWSLLMAWTSVIRLGDIGLAAATIRFVARHDIEHEEELVRDTIETGILANSAIFGLLNFGGWIVLAWALPYLVPFEHLAEGQALLPWLFLLSFLGNLAWIVMGSMQGLHMGYVASRLFILGNLVQLLLAFLLIPRYGMYGLAWAQIAMNLAVTLVGWLLLHRWVSSLGWIPYRFSRDRFREMLGYSLRAQFSSTVSNLFEPMTKFLVSIFGDAALQGIYELAFKTVMLPRTVVLNSAQAFMPAFSYQVKNDRVESHVLYERIKKRTTQASLVVGIAICMGAPVASWLWFGYVEHRYWAFSVILAFGILVALINSPGAAIGFATGNLRNNIMMAIATLGGTFLLGLAAGHAFGSYGVVVSVSIGTGVGSIVLRFLNERMLRNSEPLPSGRQAEPSKE</sequence>
<feature type="transmembrane region" description="Helical" evidence="6">
    <location>
        <begin position="372"/>
        <end position="391"/>
    </location>
</feature>
<dbReference type="OrthoDB" id="7872476at2"/>
<evidence type="ECO:0000256" key="4">
    <source>
        <dbReference type="ARBA" id="ARBA00022989"/>
    </source>
</evidence>
<feature type="transmembrane region" description="Helical" evidence="6">
    <location>
        <begin position="156"/>
        <end position="176"/>
    </location>
</feature>
<dbReference type="GO" id="GO:0005886">
    <property type="term" value="C:plasma membrane"/>
    <property type="evidence" value="ECO:0007669"/>
    <property type="project" value="UniProtKB-SubCell"/>
</dbReference>
<comment type="caution">
    <text evidence="7">The sequence shown here is derived from an EMBL/GenBank/DDBJ whole genome shotgun (WGS) entry which is preliminary data.</text>
</comment>
<organism evidence="7 8">
    <name type="scientific">Haematobacter missouriensis</name>
    <dbReference type="NCBI Taxonomy" id="366616"/>
    <lineage>
        <taxon>Bacteria</taxon>
        <taxon>Pseudomonadati</taxon>
        <taxon>Pseudomonadota</taxon>
        <taxon>Alphaproteobacteria</taxon>
        <taxon>Rhodobacterales</taxon>
        <taxon>Paracoccaceae</taxon>
        <taxon>Haematobacter</taxon>
    </lineage>
</organism>
<feature type="transmembrane region" description="Helical" evidence="6">
    <location>
        <begin position="127"/>
        <end position="144"/>
    </location>
</feature>